<keyword evidence="4" id="KW-1185">Reference proteome</keyword>
<organism evidence="3 4">
    <name type="scientific">Listeria kieliensis</name>
    <dbReference type="NCBI Taxonomy" id="1621700"/>
    <lineage>
        <taxon>Bacteria</taxon>
        <taxon>Bacillati</taxon>
        <taxon>Bacillota</taxon>
        <taxon>Bacilli</taxon>
        <taxon>Bacillales</taxon>
        <taxon>Listeriaceae</taxon>
        <taxon>Listeria</taxon>
    </lineage>
</organism>
<sequence>MQIKSYEEKYRDQLIKLVLGVQQDEFGVAITLDDQPDLKDISNHYMNGLGHFWVAVQDDKVVGTIGVLFLENGNVAIRKLFTDAEYRGKEYQTGQKLLDTLEAFCIENGKKSIYLGTTDKFKAAHRFYEKNAYDEINKTDLPVDFHVLAVDSKFYQKNIV</sequence>
<keyword evidence="1 3" id="KW-0808">Transferase</keyword>
<comment type="caution">
    <text evidence="3">The sequence shown here is derived from an EMBL/GenBank/DDBJ whole genome shotgun (WGS) entry which is preliminary data.</text>
</comment>
<protein>
    <submittedName>
        <fullName evidence="3">GNAT family acetyltransferase</fullName>
    </submittedName>
</protein>
<dbReference type="InterPro" id="IPR050769">
    <property type="entry name" value="NAT_camello-type"/>
</dbReference>
<dbReference type="PANTHER" id="PTHR13947:SF37">
    <property type="entry name" value="LD18367P"/>
    <property type="match status" value="1"/>
</dbReference>
<proteinExistence type="predicted"/>
<dbReference type="Proteomes" id="UP000257055">
    <property type="component" value="Unassembled WGS sequence"/>
</dbReference>
<dbReference type="CDD" id="cd04301">
    <property type="entry name" value="NAT_SF"/>
    <property type="match status" value="1"/>
</dbReference>
<dbReference type="PANTHER" id="PTHR13947">
    <property type="entry name" value="GNAT FAMILY N-ACETYLTRANSFERASE"/>
    <property type="match status" value="1"/>
</dbReference>
<evidence type="ECO:0000256" key="1">
    <source>
        <dbReference type="ARBA" id="ARBA00022679"/>
    </source>
</evidence>
<accession>A0A3D8TT59</accession>
<dbReference type="AlphaFoldDB" id="A0A3D8TT59"/>
<dbReference type="RefSeq" id="WP_115753248.1">
    <property type="nucleotide sequence ID" value="NZ_LARY01000002.1"/>
</dbReference>
<dbReference type="GO" id="GO:0008080">
    <property type="term" value="F:N-acetyltransferase activity"/>
    <property type="evidence" value="ECO:0007669"/>
    <property type="project" value="InterPro"/>
</dbReference>
<dbReference type="Pfam" id="PF00583">
    <property type="entry name" value="Acetyltransf_1"/>
    <property type="match status" value="1"/>
</dbReference>
<gene>
    <name evidence="3" type="ORF">UR08_08535</name>
</gene>
<dbReference type="InterPro" id="IPR016181">
    <property type="entry name" value="Acyl_CoA_acyltransferase"/>
</dbReference>
<dbReference type="SUPFAM" id="SSF55729">
    <property type="entry name" value="Acyl-CoA N-acyltransferases (Nat)"/>
    <property type="match status" value="1"/>
</dbReference>
<dbReference type="InterPro" id="IPR000182">
    <property type="entry name" value="GNAT_dom"/>
</dbReference>
<feature type="domain" description="N-acetyltransferase" evidence="2">
    <location>
        <begin position="1"/>
        <end position="160"/>
    </location>
</feature>
<evidence type="ECO:0000313" key="3">
    <source>
        <dbReference type="EMBL" id="RDX00996.1"/>
    </source>
</evidence>
<reference evidence="4" key="1">
    <citation type="submission" date="2015-04" db="EMBL/GenBank/DDBJ databases">
        <authorList>
            <person name="Schardt J."/>
            <person name="Mueller-Herbst S."/>
            <person name="Scherer S."/>
            <person name="Huptas C."/>
        </authorList>
    </citation>
    <scope>NUCLEOTIDE SEQUENCE [LARGE SCALE GENOMIC DNA]</scope>
    <source>
        <strain evidence="4">Kiel-L1</strain>
    </source>
</reference>
<evidence type="ECO:0000259" key="2">
    <source>
        <dbReference type="PROSITE" id="PS51186"/>
    </source>
</evidence>
<dbReference type="Gene3D" id="3.40.630.30">
    <property type="match status" value="1"/>
</dbReference>
<evidence type="ECO:0000313" key="4">
    <source>
        <dbReference type="Proteomes" id="UP000257055"/>
    </source>
</evidence>
<dbReference type="PROSITE" id="PS51186">
    <property type="entry name" value="GNAT"/>
    <property type="match status" value="1"/>
</dbReference>
<dbReference type="EMBL" id="LARY01000002">
    <property type="protein sequence ID" value="RDX00996.1"/>
    <property type="molecule type" value="Genomic_DNA"/>
</dbReference>
<name>A0A3D8TT59_9LIST</name>